<dbReference type="EMBL" id="CP011801">
    <property type="protein sequence ID" value="ALA60439.1"/>
    <property type="molecule type" value="Genomic_DNA"/>
</dbReference>
<dbReference type="STRING" id="42253.NITMOv2_4055"/>
<dbReference type="Proteomes" id="UP000069205">
    <property type="component" value="Chromosome"/>
</dbReference>
<evidence type="ECO:0008006" key="3">
    <source>
        <dbReference type="Google" id="ProtNLM"/>
    </source>
</evidence>
<dbReference type="AlphaFoldDB" id="A0A0K2GHW6"/>
<gene>
    <name evidence="1" type="ORF">NITMOv2_4055</name>
</gene>
<organism evidence="1 2">
    <name type="scientific">Nitrospira moscoviensis</name>
    <dbReference type="NCBI Taxonomy" id="42253"/>
    <lineage>
        <taxon>Bacteria</taxon>
        <taxon>Pseudomonadati</taxon>
        <taxon>Nitrospirota</taxon>
        <taxon>Nitrospiria</taxon>
        <taxon>Nitrospirales</taxon>
        <taxon>Nitrospiraceae</taxon>
        <taxon>Nitrospira</taxon>
    </lineage>
</organism>
<name>A0A0K2GHW6_NITMO</name>
<sequence>MRDLSAALIMRRYEQFNHHGLKTLSGRTQLRYCVKERPGQPKVGLVELAGIEPATS</sequence>
<keyword evidence="2" id="KW-1185">Reference proteome</keyword>
<evidence type="ECO:0000313" key="2">
    <source>
        <dbReference type="Proteomes" id="UP000069205"/>
    </source>
</evidence>
<protein>
    <recommendedName>
        <fullName evidence="3">Transposase</fullName>
    </recommendedName>
</protein>
<reference evidence="1 2" key="1">
    <citation type="journal article" date="2015" name="Proc. Natl. Acad. Sci. U.S.A.">
        <title>Expanded metabolic versatility of ubiquitous nitrite-oxidizing bacteria from the genus Nitrospira.</title>
        <authorList>
            <person name="Koch H."/>
            <person name="Lucker S."/>
            <person name="Albertsen M."/>
            <person name="Kitzinger K."/>
            <person name="Herbold C."/>
            <person name="Spieck E."/>
            <person name="Nielsen P.H."/>
            <person name="Wagner M."/>
            <person name="Daims H."/>
        </authorList>
    </citation>
    <scope>NUCLEOTIDE SEQUENCE [LARGE SCALE GENOMIC DNA]</scope>
    <source>
        <strain evidence="1 2">NSP M-1</strain>
    </source>
</reference>
<proteinExistence type="predicted"/>
<dbReference type="KEGG" id="nmv:NITMOv2_4055"/>
<evidence type="ECO:0000313" key="1">
    <source>
        <dbReference type="EMBL" id="ALA60439.1"/>
    </source>
</evidence>
<accession>A0A0K2GHW6</accession>